<organism evidence="2 3">
    <name type="scientific">Nitrospirillum amazonense</name>
    <dbReference type="NCBI Taxonomy" id="28077"/>
    <lineage>
        <taxon>Bacteria</taxon>
        <taxon>Pseudomonadati</taxon>
        <taxon>Pseudomonadota</taxon>
        <taxon>Alphaproteobacteria</taxon>
        <taxon>Rhodospirillales</taxon>
        <taxon>Azospirillaceae</taxon>
        <taxon>Nitrospirillum</taxon>
    </lineage>
</organism>
<evidence type="ECO:0000313" key="3">
    <source>
        <dbReference type="Proteomes" id="UP000318050"/>
    </source>
</evidence>
<sequence length="256" mass="29053">MVKPLTEAQKLVASLPPPQQGVGGPANLLPDAPKPSADPRDFQGGWNHDTPLVFRMQHDMYGEPAPYNMTGAKVLQRRVESLNQGKPFANASSICRPPGIQWQHDLNMPFQIFQNSKYVEFVFEEYHGRWYIQLDPNIAPPAEKQYMGYSIGHWEGNTLVVETTNMKQGFYLDVDGTPLSRNGKLITRIRKIDDGQRRPFLEMETTIVDPTYYTEPWSVVRRFGWNPASFKEYNCEEQIGDPAGSAVAGFVFEPQD</sequence>
<dbReference type="AlphaFoldDB" id="A0A560HIQ4"/>
<dbReference type="EMBL" id="VITT01000053">
    <property type="protein sequence ID" value="TWB46347.1"/>
    <property type="molecule type" value="Genomic_DNA"/>
</dbReference>
<gene>
    <name evidence="2" type="ORF">FBZ92_15310</name>
</gene>
<comment type="caution">
    <text evidence="2">The sequence shown here is derived from an EMBL/GenBank/DDBJ whole genome shotgun (WGS) entry which is preliminary data.</text>
</comment>
<feature type="region of interest" description="Disordered" evidence="1">
    <location>
        <begin position="1"/>
        <end position="41"/>
    </location>
</feature>
<protein>
    <submittedName>
        <fullName evidence="2">Uncharacterized protein</fullName>
    </submittedName>
</protein>
<reference evidence="2 3" key="1">
    <citation type="submission" date="2019-06" db="EMBL/GenBank/DDBJ databases">
        <title>Genomic Encyclopedia of Type Strains, Phase IV (KMG-V): Genome sequencing to study the core and pangenomes of soil and plant-associated prokaryotes.</title>
        <authorList>
            <person name="Whitman W."/>
        </authorList>
    </citation>
    <scope>NUCLEOTIDE SEQUENCE [LARGE SCALE GENOMIC DNA]</scope>
    <source>
        <strain evidence="2 3">BR 11140</strain>
    </source>
</reference>
<dbReference type="Proteomes" id="UP000318050">
    <property type="component" value="Unassembled WGS sequence"/>
</dbReference>
<evidence type="ECO:0000313" key="2">
    <source>
        <dbReference type="EMBL" id="TWB46347.1"/>
    </source>
</evidence>
<proteinExistence type="predicted"/>
<accession>A0A560HIQ4</accession>
<name>A0A560HIQ4_9PROT</name>
<evidence type="ECO:0000256" key="1">
    <source>
        <dbReference type="SAM" id="MobiDB-lite"/>
    </source>
</evidence>